<comment type="subcellular location">
    <subcellularLocation>
        <location evidence="1">Nucleus</location>
    </subcellularLocation>
</comment>
<dbReference type="AlphaFoldDB" id="S8CZ49"/>
<dbReference type="EMBL" id="AUSU01000898">
    <property type="protein sequence ID" value="EPS72295.1"/>
    <property type="molecule type" value="Genomic_DNA"/>
</dbReference>
<dbReference type="GO" id="GO:0000976">
    <property type="term" value="F:transcription cis-regulatory region binding"/>
    <property type="evidence" value="ECO:0007669"/>
    <property type="project" value="TreeGrafter"/>
</dbReference>
<dbReference type="InterPro" id="IPR046347">
    <property type="entry name" value="bZIP_sf"/>
</dbReference>
<gene>
    <name evidence="8" type="ORF">M569_02465</name>
</gene>
<evidence type="ECO:0000256" key="2">
    <source>
        <dbReference type="ARBA" id="ARBA00023015"/>
    </source>
</evidence>
<dbReference type="PROSITE" id="PS00036">
    <property type="entry name" value="BZIP_BASIC"/>
    <property type="match status" value="1"/>
</dbReference>
<dbReference type="GO" id="GO:0003700">
    <property type="term" value="F:DNA-binding transcription factor activity"/>
    <property type="evidence" value="ECO:0007669"/>
    <property type="project" value="InterPro"/>
</dbReference>
<evidence type="ECO:0000313" key="9">
    <source>
        <dbReference type="Proteomes" id="UP000015453"/>
    </source>
</evidence>
<dbReference type="PANTHER" id="PTHR45764:SF34">
    <property type="entry name" value="BZIP TRANSCRIPTION FACTOR 53"/>
    <property type="match status" value="1"/>
</dbReference>
<dbReference type="SUPFAM" id="SSF57959">
    <property type="entry name" value="Leucine zipper domain"/>
    <property type="match status" value="1"/>
</dbReference>
<dbReference type="InterPro" id="IPR045314">
    <property type="entry name" value="bZIP_plant_GBF1"/>
</dbReference>
<evidence type="ECO:0000256" key="6">
    <source>
        <dbReference type="SAM" id="MobiDB-lite"/>
    </source>
</evidence>
<feature type="domain" description="BZIP" evidence="7">
    <location>
        <begin position="15"/>
        <end position="62"/>
    </location>
</feature>
<evidence type="ECO:0000256" key="3">
    <source>
        <dbReference type="ARBA" id="ARBA00023125"/>
    </source>
</evidence>
<dbReference type="Gene3D" id="1.20.5.170">
    <property type="match status" value="1"/>
</dbReference>
<dbReference type="GO" id="GO:0045893">
    <property type="term" value="P:positive regulation of DNA-templated transcription"/>
    <property type="evidence" value="ECO:0007669"/>
    <property type="project" value="TreeGrafter"/>
</dbReference>
<keyword evidence="9" id="KW-1185">Reference proteome</keyword>
<protein>
    <recommendedName>
        <fullName evidence="7">BZIP domain-containing protein</fullName>
    </recommendedName>
</protein>
<proteinExistence type="predicted"/>
<feature type="region of interest" description="Disordered" evidence="6">
    <location>
        <begin position="1"/>
        <end position="38"/>
    </location>
</feature>
<dbReference type="Pfam" id="PF00170">
    <property type="entry name" value="bZIP_1"/>
    <property type="match status" value="1"/>
</dbReference>
<keyword evidence="4" id="KW-0804">Transcription</keyword>
<dbReference type="CDD" id="cd14702">
    <property type="entry name" value="bZIP_plant_GBF1"/>
    <property type="match status" value="1"/>
</dbReference>
<evidence type="ECO:0000256" key="5">
    <source>
        <dbReference type="ARBA" id="ARBA00023242"/>
    </source>
</evidence>
<dbReference type="Proteomes" id="UP000015453">
    <property type="component" value="Unassembled WGS sequence"/>
</dbReference>
<evidence type="ECO:0000313" key="8">
    <source>
        <dbReference type="EMBL" id="EPS72295.1"/>
    </source>
</evidence>
<dbReference type="SMART" id="SM00338">
    <property type="entry name" value="BRLZ"/>
    <property type="match status" value="1"/>
</dbReference>
<dbReference type="GO" id="GO:0046982">
    <property type="term" value="F:protein heterodimerization activity"/>
    <property type="evidence" value="ECO:0007669"/>
    <property type="project" value="UniProtKB-ARBA"/>
</dbReference>
<dbReference type="PROSITE" id="PS50217">
    <property type="entry name" value="BZIP"/>
    <property type="match status" value="1"/>
</dbReference>
<dbReference type="OrthoDB" id="551672at2759"/>
<evidence type="ECO:0000259" key="7">
    <source>
        <dbReference type="PROSITE" id="PS50217"/>
    </source>
</evidence>
<dbReference type="FunFam" id="1.20.5.170:FF:000020">
    <property type="entry name" value="BZIP transcription factor"/>
    <property type="match status" value="1"/>
</dbReference>
<name>S8CZ49_9LAMI</name>
<dbReference type="InterPro" id="IPR004827">
    <property type="entry name" value="bZIP"/>
</dbReference>
<keyword evidence="5" id="KW-0539">Nucleus</keyword>
<reference evidence="8 9" key="1">
    <citation type="journal article" date="2013" name="BMC Genomics">
        <title>The miniature genome of a carnivorous plant Genlisea aurea contains a low number of genes and short non-coding sequences.</title>
        <authorList>
            <person name="Leushkin E.V."/>
            <person name="Sutormin R.A."/>
            <person name="Nabieva E.R."/>
            <person name="Penin A.A."/>
            <person name="Kondrashov A.S."/>
            <person name="Logacheva M.D."/>
        </authorList>
    </citation>
    <scope>NUCLEOTIDE SEQUENCE [LARGE SCALE GENOMIC DNA]</scope>
</reference>
<dbReference type="GO" id="GO:0005634">
    <property type="term" value="C:nucleus"/>
    <property type="evidence" value="ECO:0007669"/>
    <property type="project" value="UniProtKB-SubCell"/>
</dbReference>
<comment type="caution">
    <text evidence="8">The sequence shown here is derived from an EMBL/GenBank/DDBJ whole genome shotgun (WGS) entry which is preliminary data.</text>
</comment>
<feature type="compositionally biased region" description="Polar residues" evidence="6">
    <location>
        <begin position="1"/>
        <end position="11"/>
    </location>
</feature>
<evidence type="ECO:0000256" key="4">
    <source>
        <dbReference type="ARBA" id="ARBA00023163"/>
    </source>
</evidence>
<organism evidence="8 9">
    <name type="scientific">Genlisea aurea</name>
    <dbReference type="NCBI Taxonomy" id="192259"/>
    <lineage>
        <taxon>Eukaryota</taxon>
        <taxon>Viridiplantae</taxon>
        <taxon>Streptophyta</taxon>
        <taxon>Embryophyta</taxon>
        <taxon>Tracheophyta</taxon>
        <taxon>Spermatophyta</taxon>
        <taxon>Magnoliopsida</taxon>
        <taxon>eudicotyledons</taxon>
        <taxon>Gunneridae</taxon>
        <taxon>Pentapetalae</taxon>
        <taxon>asterids</taxon>
        <taxon>lamiids</taxon>
        <taxon>Lamiales</taxon>
        <taxon>Lentibulariaceae</taxon>
        <taxon>Genlisea</taxon>
    </lineage>
</organism>
<accession>S8CZ49</accession>
<keyword evidence="2" id="KW-0805">Transcription regulation</keyword>
<sequence>MASKQQPNSPGSDMDDRKRKRMLSNRESARRSRMKKQQRLDELLAEVTQIQDENKNLTSKIEGAAELYINVSSQNNVLRARLSELTDRLQCLNSVLEIASEVSGLAVEIPHIPDSLQEPWQLPYPIQHISAAPVDLFQC</sequence>
<keyword evidence="3" id="KW-0238">DNA-binding</keyword>
<evidence type="ECO:0000256" key="1">
    <source>
        <dbReference type="ARBA" id="ARBA00004123"/>
    </source>
</evidence>
<dbReference type="PANTHER" id="PTHR45764">
    <property type="entry name" value="BZIP TRANSCRIPTION FACTOR 44"/>
    <property type="match status" value="1"/>
</dbReference>